<sequence>MKRTLAFLSVALALGALAQVPVGQVATRDVHALLWLPDGRLLLGHHDGLQVSEDEGRIWQDLVRKTGFDAMALVLEGDRLLAAGHWVLSESRDGGKTWRSLRPRGLPALDLHGYAASGGFHFALEATHGYFVSEDGGKTFKSTAPKGLPKAGMAAMVFQGKTLYVAPMGQGLYQSSDGGRTFTQVPTPEREIYALATGAGTLYLGGKTGLWQRTPAGWKRLWQGVVLALAAHPQEAGRLVFIDGQGRVWKLP</sequence>
<dbReference type="SUPFAM" id="SSF110296">
    <property type="entry name" value="Oligoxyloglucan reducing end-specific cellobiohydrolase"/>
    <property type="match status" value="1"/>
</dbReference>
<name>A0AAD1KWD0_THETH</name>
<keyword evidence="1" id="KW-0732">Signal</keyword>
<dbReference type="Proteomes" id="UP000825379">
    <property type="component" value="Chromosome"/>
</dbReference>
<dbReference type="Gene3D" id="2.130.10.10">
    <property type="entry name" value="YVTN repeat-like/Quinoprotein amine dehydrogenase"/>
    <property type="match status" value="1"/>
</dbReference>
<accession>A0AAD1KWD0</accession>
<dbReference type="RefSeq" id="WP_223968728.1">
    <property type="nucleotide sequence ID" value="NZ_AP024926.1"/>
</dbReference>
<dbReference type="EMBL" id="AP024926">
    <property type="protein sequence ID" value="BCZ87661.1"/>
    <property type="molecule type" value="Genomic_DNA"/>
</dbReference>
<dbReference type="InterPro" id="IPR015943">
    <property type="entry name" value="WD40/YVTN_repeat-like_dom_sf"/>
</dbReference>
<gene>
    <name evidence="2" type="ORF">TthAA11_18430</name>
</gene>
<dbReference type="AlphaFoldDB" id="A0AAD1KWD0"/>
<reference evidence="2" key="1">
    <citation type="submission" date="2021-07" db="EMBL/GenBank/DDBJ databases">
        <title>Complete genome sequences of four Thermus thermophilus strains isolated from Arima Hot Spring in Japan.</title>
        <authorList>
            <person name="Tomariguchi N."/>
            <person name="Ueno Y."/>
            <person name="Miyazaki K."/>
        </authorList>
    </citation>
    <scope>NUCLEOTIDE SEQUENCE</scope>
    <source>
        <strain evidence="2">AA1-1</strain>
    </source>
</reference>
<evidence type="ECO:0000313" key="2">
    <source>
        <dbReference type="EMBL" id="BCZ87661.1"/>
    </source>
</evidence>
<evidence type="ECO:0000313" key="3">
    <source>
        <dbReference type="Proteomes" id="UP000825379"/>
    </source>
</evidence>
<protein>
    <submittedName>
        <fullName evidence="2">S-layer protein</fullName>
    </submittedName>
</protein>
<feature type="signal peptide" evidence="1">
    <location>
        <begin position="1"/>
        <end position="18"/>
    </location>
</feature>
<feature type="chain" id="PRO_5042273866" evidence="1">
    <location>
        <begin position="19"/>
        <end position="252"/>
    </location>
</feature>
<proteinExistence type="predicted"/>
<dbReference type="CDD" id="cd15482">
    <property type="entry name" value="Sialidase_non-viral"/>
    <property type="match status" value="1"/>
</dbReference>
<organism evidence="2 3">
    <name type="scientific">Thermus thermophilus</name>
    <dbReference type="NCBI Taxonomy" id="274"/>
    <lineage>
        <taxon>Bacteria</taxon>
        <taxon>Thermotogati</taxon>
        <taxon>Deinococcota</taxon>
        <taxon>Deinococci</taxon>
        <taxon>Thermales</taxon>
        <taxon>Thermaceae</taxon>
        <taxon>Thermus</taxon>
    </lineage>
</organism>
<evidence type="ECO:0000256" key="1">
    <source>
        <dbReference type="SAM" id="SignalP"/>
    </source>
</evidence>